<gene>
    <name evidence="2" type="primary">ORF41963</name>
</gene>
<dbReference type="EMBL" id="HACG01014466">
    <property type="protein sequence ID" value="CEK61331.1"/>
    <property type="molecule type" value="Transcribed_RNA"/>
</dbReference>
<accession>A0A0B6Z054</accession>
<name>A0A0B6Z054_9EUPU</name>
<protein>
    <submittedName>
        <fullName evidence="2">Uncharacterized protein</fullName>
    </submittedName>
</protein>
<evidence type="ECO:0000313" key="2">
    <source>
        <dbReference type="EMBL" id="CEK61331.1"/>
    </source>
</evidence>
<reference evidence="2" key="1">
    <citation type="submission" date="2014-12" db="EMBL/GenBank/DDBJ databases">
        <title>Insight into the proteome of Arion vulgaris.</title>
        <authorList>
            <person name="Aradska J."/>
            <person name="Bulat T."/>
            <person name="Smidak R."/>
            <person name="Sarate P."/>
            <person name="Gangsoo J."/>
            <person name="Sialana F."/>
            <person name="Bilban M."/>
            <person name="Lubec G."/>
        </authorList>
    </citation>
    <scope>NUCLEOTIDE SEQUENCE</scope>
    <source>
        <tissue evidence="2">Skin</tissue>
    </source>
</reference>
<evidence type="ECO:0000256" key="1">
    <source>
        <dbReference type="SAM" id="MobiDB-lite"/>
    </source>
</evidence>
<organism evidence="2">
    <name type="scientific">Arion vulgaris</name>
    <dbReference type="NCBI Taxonomy" id="1028688"/>
    <lineage>
        <taxon>Eukaryota</taxon>
        <taxon>Metazoa</taxon>
        <taxon>Spiralia</taxon>
        <taxon>Lophotrochozoa</taxon>
        <taxon>Mollusca</taxon>
        <taxon>Gastropoda</taxon>
        <taxon>Heterobranchia</taxon>
        <taxon>Euthyneura</taxon>
        <taxon>Panpulmonata</taxon>
        <taxon>Eupulmonata</taxon>
        <taxon>Stylommatophora</taxon>
        <taxon>Helicina</taxon>
        <taxon>Arionoidea</taxon>
        <taxon>Arionidae</taxon>
        <taxon>Arion</taxon>
    </lineage>
</organism>
<dbReference type="AlphaFoldDB" id="A0A0B6Z054"/>
<proteinExistence type="predicted"/>
<sequence length="64" mass="7365">MTDKNTEELCVLVAVQSARGVTGEKEEKKEKERDEHAARFPNLDETTIPETLEEKNKYNGNRLM</sequence>
<feature type="region of interest" description="Disordered" evidence="1">
    <location>
        <begin position="19"/>
        <end position="64"/>
    </location>
</feature>
<feature type="compositionally biased region" description="Basic and acidic residues" evidence="1">
    <location>
        <begin position="22"/>
        <end position="38"/>
    </location>
</feature>